<keyword evidence="4" id="KW-1185">Reference proteome</keyword>
<keyword evidence="1" id="KW-0472">Membrane</keyword>
<dbReference type="EMBL" id="DS698527">
    <property type="protein sequence ID" value="EEC05156.1"/>
    <property type="molecule type" value="Genomic_DNA"/>
</dbReference>
<feature type="transmembrane region" description="Helical" evidence="1">
    <location>
        <begin position="180"/>
        <end position="198"/>
    </location>
</feature>
<reference evidence="3" key="2">
    <citation type="submission" date="2020-05" db="UniProtKB">
        <authorList>
            <consortium name="EnsemblMetazoa"/>
        </authorList>
    </citation>
    <scope>IDENTIFICATION</scope>
    <source>
        <strain evidence="3">wikel</strain>
    </source>
</reference>
<dbReference type="InParanoid" id="B7PEY4"/>
<dbReference type="EMBL" id="ABJB010381543">
    <property type="status" value="NOT_ANNOTATED_CDS"/>
    <property type="molecule type" value="Genomic_DNA"/>
</dbReference>
<keyword evidence="1" id="KW-0812">Transmembrane</keyword>
<dbReference type="PaxDb" id="6945-B7PEY4"/>
<evidence type="ECO:0000256" key="1">
    <source>
        <dbReference type="SAM" id="Phobius"/>
    </source>
</evidence>
<proteinExistence type="predicted"/>
<organism>
    <name type="scientific">Ixodes scapularis</name>
    <name type="common">Black-legged tick</name>
    <name type="synonym">Deer tick</name>
    <dbReference type="NCBI Taxonomy" id="6945"/>
    <lineage>
        <taxon>Eukaryota</taxon>
        <taxon>Metazoa</taxon>
        <taxon>Ecdysozoa</taxon>
        <taxon>Arthropoda</taxon>
        <taxon>Chelicerata</taxon>
        <taxon>Arachnida</taxon>
        <taxon>Acari</taxon>
        <taxon>Parasitiformes</taxon>
        <taxon>Ixodida</taxon>
        <taxon>Ixodoidea</taxon>
        <taxon>Ixodidae</taxon>
        <taxon>Ixodinae</taxon>
        <taxon>Ixodes</taxon>
    </lineage>
</organism>
<protein>
    <submittedName>
        <fullName evidence="2 3">Uncharacterized protein</fullName>
    </submittedName>
</protein>
<evidence type="ECO:0000313" key="2">
    <source>
        <dbReference type="EMBL" id="EEC05156.1"/>
    </source>
</evidence>
<feature type="transmembrane region" description="Helical" evidence="1">
    <location>
        <begin position="130"/>
        <end position="152"/>
    </location>
</feature>
<sequence length="213" mass="23142">MADEEPVDAICGYGRYQQILLWLVLLPAHVSCAPQLYSQLLMFLTPDHWCLGDGGVAVRATRIRLCAPVAGNRTTCDRGPEYDRRFLHADETVVTQKAGRGRDPRTWTAANRSAQLKIHKLRVPREELRLVNGVASLAQVYLAVGLAGNAYLHMLLMSSADLSACLAPLMMLKHSGCRKIAILGCISGGVTCFAHFVTSRRGGSAGKPNLGKT</sequence>
<dbReference type="VEuPathDB" id="VectorBase:ISCW018039"/>
<dbReference type="EMBL" id="ABJB010072958">
    <property type="status" value="NOT_ANNOTATED_CDS"/>
    <property type="molecule type" value="Genomic_DNA"/>
</dbReference>
<dbReference type="OrthoDB" id="6489043at2759"/>
<dbReference type="VEuPathDB" id="VectorBase:ISCI018039"/>
<gene>
    <name evidence="2" type="ORF">IscW_ISCW018039</name>
</gene>
<evidence type="ECO:0000313" key="3">
    <source>
        <dbReference type="EnsemblMetazoa" id="ISCW018039-PA"/>
    </source>
</evidence>
<keyword evidence="1" id="KW-1133">Transmembrane helix</keyword>
<accession>B7PEY4</accession>
<dbReference type="AlphaFoldDB" id="B7PEY4"/>
<reference evidence="2 4" key="1">
    <citation type="submission" date="2008-03" db="EMBL/GenBank/DDBJ databases">
        <title>Annotation of Ixodes scapularis.</title>
        <authorList>
            <consortium name="Ixodes scapularis Genome Project Consortium"/>
            <person name="Caler E."/>
            <person name="Hannick L.I."/>
            <person name="Bidwell S."/>
            <person name="Joardar V."/>
            <person name="Thiagarajan M."/>
            <person name="Amedeo P."/>
            <person name="Galinsky K.J."/>
            <person name="Schobel S."/>
            <person name="Inman J."/>
            <person name="Hostetler J."/>
            <person name="Miller J."/>
            <person name="Hammond M."/>
            <person name="Megy K."/>
            <person name="Lawson D."/>
            <person name="Kodira C."/>
            <person name="Sutton G."/>
            <person name="Meyer J."/>
            <person name="Hill C.A."/>
            <person name="Birren B."/>
            <person name="Nene V."/>
            <person name="Collins F."/>
            <person name="Alarcon-Chaidez F."/>
            <person name="Wikel S."/>
            <person name="Strausberg R."/>
        </authorList>
    </citation>
    <scope>NUCLEOTIDE SEQUENCE [LARGE SCALE GENOMIC DNA]</scope>
    <source>
        <strain evidence="4">Wikel</strain>
        <strain evidence="2">Wikel colony</strain>
    </source>
</reference>
<name>B7PEY4_IXOSC</name>
<dbReference type="Proteomes" id="UP000001555">
    <property type="component" value="Unassembled WGS sequence"/>
</dbReference>
<dbReference type="VEuPathDB" id="VectorBase:ISCP_024905"/>
<dbReference type="EMBL" id="ABJB010182324">
    <property type="status" value="NOT_ANNOTATED_CDS"/>
    <property type="molecule type" value="Genomic_DNA"/>
</dbReference>
<dbReference type="EnsemblMetazoa" id="ISCW018039-RA">
    <property type="protein sequence ID" value="ISCW018039-PA"/>
    <property type="gene ID" value="ISCW018039"/>
</dbReference>
<evidence type="ECO:0000313" key="4">
    <source>
        <dbReference type="Proteomes" id="UP000001555"/>
    </source>
</evidence>
<dbReference type="HOGENOM" id="CLU_1295633_0_0_1"/>